<evidence type="ECO:0000313" key="3">
    <source>
        <dbReference type="Proteomes" id="UP000003922"/>
    </source>
</evidence>
<reference evidence="2" key="3">
    <citation type="submission" date="2016-12" db="EMBL/GenBank/DDBJ databases">
        <title>Annotation of the draft genome assembly of Crocosphaera watsonii WH 8501.</title>
        <authorList>
            <consortium name="US DOE Joint Genome Institute (JGI-ORNL)"/>
            <person name="Larimer F."/>
            <person name="Land M."/>
        </authorList>
    </citation>
    <scope>NUCLEOTIDE SEQUENCE</scope>
    <source>
        <strain evidence="2">WH 8501</strain>
    </source>
</reference>
<organism evidence="2 3">
    <name type="scientific">Crocosphaera watsonii WH 8501</name>
    <dbReference type="NCBI Taxonomy" id="165597"/>
    <lineage>
        <taxon>Bacteria</taxon>
        <taxon>Bacillati</taxon>
        <taxon>Cyanobacteriota</taxon>
        <taxon>Cyanophyceae</taxon>
        <taxon>Oscillatoriophycideae</taxon>
        <taxon>Chroococcales</taxon>
        <taxon>Aphanothecaceae</taxon>
        <taxon>Crocosphaera</taxon>
    </lineage>
</organism>
<keyword evidence="3" id="KW-1185">Reference proteome</keyword>
<gene>
    <name evidence="2" type="ORF">CwatDRAFT_6018</name>
</gene>
<comment type="caution">
    <text evidence="2">The sequence shown here is derived from an EMBL/GenBank/DDBJ whole genome shotgun (WGS) entry which is preliminary data.</text>
</comment>
<evidence type="ECO:0000256" key="1">
    <source>
        <dbReference type="SAM" id="Coils"/>
    </source>
</evidence>
<dbReference type="EMBL" id="AADV02000001">
    <property type="protein sequence ID" value="EAM52756.1"/>
    <property type="molecule type" value="Genomic_DNA"/>
</dbReference>
<dbReference type="AlphaFoldDB" id="Q4CB30"/>
<feature type="coiled-coil region" evidence="1">
    <location>
        <begin position="62"/>
        <end position="162"/>
    </location>
</feature>
<reference evidence="2" key="2">
    <citation type="submission" date="2005-06" db="EMBL/GenBank/DDBJ databases">
        <title>Sequencing of the draft genome and assembly of Crocosphaera watsonii WH 8501.</title>
        <authorList>
            <consortium name="US DOE Joint Genome Institute (JGI-PGF)"/>
            <person name="Copeland A."/>
            <person name="Lucas S."/>
            <person name="Lapidus A."/>
            <person name="Barry K."/>
            <person name="Detter C."/>
            <person name="Glavina T."/>
            <person name="Hammon N."/>
            <person name="Israni S."/>
            <person name="Pitluck S."/>
            <person name="Richardson P."/>
        </authorList>
    </citation>
    <scope>NUCLEOTIDE SEQUENCE [LARGE SCALE GENOMIC DNA]</scope>
    <source>
        <strain evidence="2">WH 8501</strain>
    </source>
</reference>
<reference evidence="2" key="1">
    <citation type="submission" date="2004-02" db="EMBL/GenBank/DDBJ databases">
        <authorList>
            <consortium name="DOE Joint Genome Institute"/>
        </authorList>
    </citation>
    <scope>NUCLEOTIDE SEQUENCE [LARGE SCALE GENOMIC DNA]</scope>
    <source>
        <strain evidence="2">WH 8501</strain>
    </source>
</reference>
<protein>
    <submittedName>
        <fullName evidence="2">Uncharacterized protein</fullName>
    </submittedName>
</protein>
<dbReference type="Proteomes" id="UP000003922">
    <property type="component" value="Unassembled WGS sequence"/>
</dbReference>
<name>Q4CB30_CROWT</name>
<keyword evidence="1" id="KW-0175">Coiled coil</keyword>
<proteinExistence type="predicted"/>
<dbReference type="KEGG" id="cwa:CwatDRAFT_6018"/>
<sequence>MAWQKCQRSTSRLSSSCRRITTGLDLIMTKKSLSDLLREEAKSPSETITETTQISTVPTNRSRMTKAQLDELITQLNQALQEEKKKFDSLNNQVKTLETEIKDERELSRRLQNELQAAENYQSQLNEQKQLVEKLYTQLQQKEELAVELAEKNELIASLQAKLQQEPLPLVSTDSPPELVVQETALTRQAKELEPFTAPVVTSKPLTNDDIGWFD</sequence>
<evidence type="ECO:0000313" key="2">
    <source>
        <dbReference type="EMBL" id="EAM52756.1"/>
    </source>
</evidence>
<accession>Q4CB30</accession>